<reference evidence="8 9" key="1">
    <citation type="submission" date="2020-03" db="EMBL/GenBank/DDBJ databases">
        <title>Genome sequence of strain Massilia sp. TW-1.</title>
        <authorList>
            <person name="Chaudhary D.K."/>
        </authorList>
    </citation>
    <scope>NUCLEOTIDE SEQUENCE [LARGE SCALE GENOMIC DNA]</scope>
    <source>
        <strain evidence="8 9">TW-1</strain>
    </source>
</reference>
<dbReference type="SUPFAM" id="SSF117143">
    <property type="entry name" value="Flagellar hook protein flgE"/>
    <property type="match status" value="1"/>
</dbReference>
<dbReference type="Proteomes" id="UP000716322">
    <property type="component" value="Unassembled WGS sequence"/>
</dbReference>
<evidence type="ECO:0000256" key="4">
    <source>
        <dbReference type="RuleBase" id="RU362116"/>
    </source>
</evidence>
<evidence type="ECO:0000313" key="8">
    <source>
        <dbReference type="EMBL" id="NIA55032.1"/>
    </source>
</evidence>
<evidence type="ECO:0000259" key="6">
    <source>
        <dbReference type="Pfam" id="PF06429"/>
    </source>
</evidence>
<evidence type="ECO:0000313" key="9">
    <source>
        <dbReference type="Proteomes" id="UP000716322"/>
    </source>
</evidence>
<keyword evidence="3 4" id="KW-0975">Bacterial flagellum</keyword>
<dbReference type="InterPro" id="IPR010930">
    <property type="entry name" value="Flg_bb/hook_C_dom"/>
</dbReference>
<dbReference type="InterPro" id="IPR001444">
    <property type="entry name" value="Flag_bb_rod_N"/>
</dbReference>
<comment type="similarity">
    <text evidence="2 4">Belongs to the flagella basal body rod proteins family.</text>
</comment>
<gene>
    <name evidence="8" type="ORF">HAV22_15455</name>
</gene>
<keyword evidence="9" id="KW-1185">Reference proteome</keyword>
<dbReference type="InterPro" id="IPR020013">
    <property type="entry name" value="Flagellar_FlgE/F/G"/>
</dbReference>
<proteinExistence type="inferred from homology"/>
<sequence>MILAAAAMQNDQLRLDSIAQNVANVLTPGYKKQTVTTSAFEVQMNAALAGRDLRLSALPGAPARVSIDPAAGALRSTGNLQDVAIEGQSFFEVNTPTGPAYTRQGAFKTDVQGRLVGAHGMPMMGEGGEITLAGGPFRIAANGDVIQGDRVAGRLKRVLFEHAERLLPQGDGLYLQGGAVVTEPRSSEPLRPGFQEHSNVSSPQEMVRLNETIRHFEALARIVQGNDESLGNAIRKLGDF</sequence>
<evidence type="ECO:0000256" key="1">
    <source>
        <dbReference type="ARBA" id="ARBA00004117"/>
    </source>
</evidence>
<dbReference type="Pfam" id="PF00460">
    <property type="entry name" value="Flg_bb_rod"/>
    <property type="match status" value="1"/>
</dbReference>
<evidence type="ECO:0000256" key="2">
    <source>
        <dbReference type="ARBA" id="ARBA00009677"/>
    </source>
</evidence>
<dbReference type="Pfam" id="PF06429">
    <property type="entry name" value="Flg_bbr_C"/>
    <property type="match status" value="1"/>
</dbReference>
<dbReference type="Pfam" id="PF22692">
    <property type="entry name" value="LlgE_F_G_D1"/>
    <property type="match status" value="1"/>
</dbReference>
<keyword evidence="8" id="KW-0966">Cell projection</keyword>
<feature type="domain" description="Flagellar basal body rod protein N-terminal" evidence="5">
    <location>
        <begin position="4"/>
        <end position="31"/>
    </location>
</feature>
<keyword evidence="8" id="KW-0282">Flagellum</keyword>
<dbReference type="InterPro" id="IPR037925">
    <property type="entry name" value="FlgE/F/G-like"/>
</dbReference>
<dbReference type="PANTHER" id="PTHR30435">
    <property type="entry name" value="FLAGELLAR PROTEIN"/>
    <property type="match status" value="1"/>
</dbReference>
<dbReference type="EMBL" id="JAAQOM010000009">
    <property type="protein sequence ID" value="NIA55032.1"/>
    <property type="molecule type" value="Genomic_DNA"/>
</dbReference>
<name>A0ABX0PD53_9BURK</name>
<evidence type="ECO:0000259" key="5">
    <source>
        <dbReference type="Pfam" id="PF00460"/>
    </source>
</evidence>
<comment type="caution">
    <text evidence="8">The sequence shown here is derived from an EMBL/GenBank/DDBJ whole genome shotgun (WGS) entry which is preliminary data.</text>
</comment>
<evidence type="ECO:0000256" key="3">
    <source>
        <dbReference type="ARBA" id="ARBA00023143"/>
    </source>
</evidence>
<feature type="domain" description="Flagellar hook protein FlgE/F/G-like D1" evidence="7">
    <location>
        <begin position="84"/>
        <end position="132"/>
    </location>
</feature>
<comment type="subcellular location">
    <subcellularLocation>
        <location evidence="1 4">Bacterial flagellum basal body</location>
    </subcellularLocation>
</comment>
<accession>A0ABX0PD53</accession>
<dbReference type="InterPro" id="IPR053967">
    <property type="entry name" value="LlgE_F_G-like_D1"/>
</dbReference>
<dbReference type="PANTHER" id="PTHR30435:SF19">
    <property type="entry name" value="FLAGELLAR BASAL-BODY ROD PROTEIN FLGG"/>
    <property type="match status" value="1"/>
</dbReference>
<protein>
    <submittedName>
        <fullName evidence="8">Flagellar hook-basal body complex protein</fullName>
    </submittedName>
</protein>
<feature type="domain" description="Flagellar basal-body/hook protein C-terminal" evidence="6">
    <location>
        <begin position="192"/>
        <end position="235"/>
    </location>
</feature>
<organism evidence="8 9">
    <name type="scientific">Telluria antibiotica</name>
    <dbReference type="NCBI Taxonomy" id="2717319"/>
    <lineage>
        <taxon>Bacteria</taxon>
        <taxon>Pseudomonadati</taxon>
        <taxon>Pseudomonadota</taxon>
        <taxon>Betaproteobacteria</taxon>
        <taxon>Burkholderiales</taxon>
        <taxon>Oxalobacteraceae</taxon>
        <taxon>Telluria group</taxon>
        <taxon>Telluria</taxon>
    </lineage>
</organism>
<keyword evidence="8" id="KW-0969">Cilium</keyword>
<dbReference type="NCBIfam" id="TIGR03506">
    <property type="entry name" value="FlgEFG_subfam"/>
    <property type="match status" value="1"/>
</dbReference>
<evidence type="ECO:0000259" key="7">
    <source>
        <dbReference type="Pfam" id="PF22692"/>
    </source>
</evidence>